<evidence type="ECO:0000256" key="12">
    <source>
        <dbReference type="ARBA" id="ARBA00023170"/>
    </source>
</evidence>
<evidence type="ECO:0000256" key="1">
    <source>
        <dbReference type="ARBA" id="ARBA00004571"/>
    </source>
</evidence>
<evidence type="ECO:0000256" key="8">
    <source>
        <dbReference type="ARBA" id="ARBA00023004"/>
    </source>
</evidence>
<dbReference type="InterPro" id="IPR000531">
    <property type="entry name" value="Beta-barrel_TonB"/>
</dbReference>
<dbReference type="KEGG" id="ark:D6B99_04700"/>
<keyword evidence="5" id="KW-0410">Iron transport</keyword>
<dbReference type="AlphaFoldDB" id="A0A386HMK4"/>
<proteinExistence type="inferred from homology"/>
<organism evidence="19 20">
    <name type="scientific">Arachidicoccus soli</name>
    <dbReference type="NCBI Taxonomy" id="2341117"/>
    <lineage>
        <taxon>Bacteria</taxon>
        <taxon>Pseudomonadati</taxon>
        <taxon>Bacteroidota</taxon>
        <taxon>Chitinophagia</taxon>
        <taxon>Chitinophagales</taxon>
        <taxon>Chitinophagaceae</taxon>
        <taxon>Arachidicoccus</taxon>
    </lineage>
</organism>
<dbReference type="GO" id="GO:0015891">
    <property type="term" value="P:siderophore transport"/>
    <property type="evidence" value="ECO:0007669"/>
    <property type="project" value="InterPro"/>
</dbReference>
<dbReference type="Gene3D" id="2.60.40.1120">
    <property type="entry name" value="Carboxypeptidase-like, regulatory domain"/>
    <property type="match status" value="1"/>
</dbReference>
<feature type="chain" id="PRO_5017337313" evidence="16">
    <location>
        <begin position="21"/>
        <end position="815"/>
    </location>
</feature>
<evidence type="ECO:0000256" key="10">
    <source>
        <dbReference type="ARBA" id="ARBA00023077"/>
    </source>
</evidence>
<reference evidence="19 20" key="1">
    <citation type="submission" date="2018-09" db="EMBL/GenBank/DDBJ databases">
        <title>Arachidicoccus sp. nov., a bacterium isolated from soil.</title>
        <authorList>
            <person name="Weon H.-Y."/>
            <person name="Kwon S.-W."/>
            <person name="Lee S.A."/>
        </authorList>
    </citation>
    <scope>NUCLEOTIDE SEQUENCE [LARGE SCALE GENOMIC DNA]</scope>
    <source>
        <strain evidence="19 20">KIS59-12</strain>
    </source>
</reference>
<dbReference type="InterPro" id="IPR039426">
    <property type="entry name" value="TonB-dep_rcpt-like"/>
</dbReference>
<evidence type="ECO:0000256" key="13">
    <source>
        <dbReference type="ARBA" id="ARBA00023237"/>
    </source>
</evidence>
<evidence type="ECO:0000256" key="11">
    <source>
        <dbReference type="ARBA" id="ARBA00023136"/>
    </source>
</evidence>
<dbReference type="Pfam" id="PF00593">
    <property type="entry name" value="TonB_dep_Rec_b-barrel"/>
    <property type="match status" value="1"/>
</dbReference>
<gene>
    <name evidence="19" type="ORF">D6B99_04700</name>
</gene>
<feature type="signal peptide" evidence="16">
    <location>
        <begin position="1"/>
        <end position="20"/>
    </location>
</feature>
<keyword evidence="12 19" id="KW-0675">Receptor</keyword>
<dbReference type="Gene3D" id="2.170.130.10">
    <property type="entry name" value="TonB-dependent receptor, plug domain"/>
    <property type="match status" value="1"/>
</dbReference>
<evidence type="ECO:0000256" key="9">
    <source>
        <dbReference type="ARBA" id="ARBA00023065"/>
    </source>
</evidence>
<dbReference type="GO" id="GO:0015344">
    <property type="term" value="F:siderophore uptake transmembrane transporter activity"/>
    <property type="evidence" value="ECO:0007669"/>
    <property type="project" value="TreeGrafter"/>
</dbReference>
<dbReference type="PANTHER" id="PTHR32552:SF68">
    <property type="entry name" value="FERRICHROME OUTER MEMBRANE TRANSPORTER_PHAGE RECEPTOR"/>
    <property type="match status" value="1"/>
</dbReference>
<keyword evidence="20" id="KW-1185">Reference proteome</keyword>
<dbReference type="GO" id="GO:0009279">
    <property type="term" value="C:cell outer membrane"/>
    <property type="evidence" value="ECO:0007669"/>
    <property type="project" value="UniProtKB-SubCell"/>
</dbReference>
<keyword evidence="11 14" id="KW-0472">Membrane</keyword>
<evidence type="ECO:0000313" key="19">
    <source>
        <dbReference type="EMBL" id="AYD46973.1"/>
    </source>
</evidence>
<comment type="subcellular location">
    <subcellularLocation>
        <location evidence="1 14">Cell outer membrane</location>
        <topology evidence="1 14">Multi-pass membrane protein</topology>
    </subcellularLocation>
</comment>
<keyword evidence="7 16" id="KW-0732">Signal</keyword>
<dbReference type="Gene3D" id="2.40.170.20">
    <property type="entry name" value="TonB-dependent receptor, beta-barrel domain"/>
    <property type="match status" value="1"/>
</dbReference>
<dbReference type="Proteomes" id="UP000266118">
    <property type="component" value="Chromosome"/>
</dbReference>
<evidence type="ECO:0000256" key="16">
    <source>
        <dbReference type="SAM" id="SignalP"/>
    </source>
</evidence>
<dbReference type="Pfam" id="PF13715">
    <property type="entry name" value="CarbopepD_reg_2"/>
    <property type="match status" value="1"/>
</dbReference>
<dbReference type="PANTHER" id="PTHR32552">
    <property type="entry name" value="FERRICHROME IRON RECEPTOR-RELATED"/>
    <property type="match status" value="1"/>
</dbReference>
<sequence length="815" mass="90176">MTRKLLLLFLLSIIYLNCFANGNDELDRGAIAGSVMTSDKKPAENVTIKIVGTNKYTLTDENGKFSIHGLQPGNYILEASLIGYEPITKRVKIDVKVTTKIDIQMTISEKQLADVMVSSTLNKFAKNASDDVAKMPLKNLENPQVYSIVTHQLITDQMVYSLDDAIKNTPGIQTMWSATGRGGDGGAYYNSRGFVLQSQLRDGIAGNVTNKIDAADIESVEVLKGPSATLFGSTLTSYGGLINRITKKPYENFGGELSYAGGSYGFNRLSADVNAPLDSAKKLLIRVNTAYQYNGSFQDNGFNKSVIFAPTISYKANDRLDFLFNAELYNGEGTGSPFIFFYYPVAMLGADRADKLGVDYKRSYFSNDLVQTSRNSNFFGQMRYKISNNWTSQTNYSNTYSFSNGHFPYFFVVPNSVVTGNPNATGADYLSRGDQSTANSEETVSEIQQNFNGDFHIGDLRNRVVIGLDYFHQNSNQLFYSTDQFDIVKKNGSIPNYGNFNEINLDAYYQDTANKSAISHYPYKFKTNTYSAYASDVLNITDNLLALAAIRIDNFDNKGSFDETTGQYVGSYKQTAFSPKFGLVYQPVKEQIALFANYQNGFTNKTGVDYQGKTFKPEQANQIEGGIKLNTANGKLSGTFTYYNIKVTDIVRAYNDPSNPNAQIQNGTQVSKGIEAEVIANPLQGLNIDAGFSYNDSKYTHVDADVDGRRPSTAMSPYSANLWASYKFSNGSLKGFGLGFGGNYASDNKIVNSQSMGVFILPAYTVLNATAYYDCSKFRFGIKVDNLTNKEYWTGYTTMNPQQLRSVNASVAFKF</sequence>
<keyword evidence="10 15" id="KW-0798">TonB box</keyword>
<evidence type="ECO:0000313" key="20">
    <source>
        <dbReference type="Proteomes" id="UP000266118"/>
    </source>
</evidence>
<evidence type="ECO:0000256" key="2">
    <source>
        <dbReference type="ARBA" id="ARBA00009810"/>
    </source>
</evidence>
<dbReference type="OrthoDB" id="9758472at2"/>
<dbReference type="Pfam" id="PF07715">
    <property type="entry name" value="Plug"/>
    <property type="match status" value="1"/>
</dbReference>
<dbReference type="InterPro" id="IPR008969">
    <property type="entry name" value="CarboxyPept-like_regulatory"/>
</dbReference>
<dbReference type="PROSITE" id="PS52016">
    <property type="entry name" value="TONB_DEPENDENT_REC_3"/>
    <property type="match status" value="1"/>
</dbReference>
<evidence type="ECO:0000256" key="6">
    <source>
        <dbReference type="ARBA" id="ARBA00022692"/>
    </source>
</evidence>
<evidence type="ECO:0000256" key="14">
    <source>
        <dbReference type="PROSITE-ProRule" id="PRU01360"/>
    </source>
</evidence>
<dbReference type="NCBIfam" id="TIGR01783">
    <property type="entry name" value="TonB-siderophor"/>
    <property type="match status" value="1"/>
</dbReference>
<dbReference type="InterPro" id="IPR012910">
    <property type="entry name" value="Plug_dom"/>
</dbReference>
<dbReference type="CDD" id="cd01347">
    <property type="entry name" value="ligand_gated_channel"/>
    <property type="match status" value="1"/>
</dbReference>
<dbReference type="RefSeq" id="WP_119985591.1">
    <property type="nucleotide sequence ID" value="NZ_CP032489.1"/>
</dbReference>
<dbReference type="GO" id="GO:0038023">
    <property type="term" value="F:signaling receptor activity"/>
    <property type="evidence" value="ECO:0007669"/>
    <property type="project" value="InterPro"/>
</dbReference>
<feature type="domain" description="TonB-dependent receptor-like beta-barrel" evidence="17">
    <location>
        <begin position="362"/>
        <end position="787"/>
    </location>
</feature>
<keyword evidence="6 14" id="KW-0812">Transmembrane</keyword>
<keyword evidence="13 14" id="KW-0998">Cell outer membrane</keyword>
<evidence type="ECO:0000256" key="7">
    <source>
        <dbReference type="ARBA" id="ARBA00022729"/>
    </source>
</evidence>
<name>A0A386HMK4_9BACT</name>
<keyword evidence="3 14" id="KW-0813">Transport</keyword>
<protein>
    <submittedName>
        <fullName evidence="19">TonB-dependent siderophore receptor</fullName>
    </submittedName>
</protein>
<accession>A0A386HMK4</accession>
<keyword evidence="4 14" id="KW-1134">Transmembrane beta strand</keyword>
<dbReference type="InterPro" id="IPR010105">
    <property type="entry name" value="TonB_sidphr_rcpt"/>
</dbReference>
<dbReference type="SUPFAM" id="SSF56935">
    <property type="entry name" value="Porins"/>
    <property type="match status" value="1"/>
</dbReference>
<keyword evidence="8" id="KW-0408">Iron</keyword>
<evidence type="ECO:0000259" key="18">
    <source>
        <dbReference type="Pfam" id="PF07715"/>
    </source>
</evidence>
<evidence type="ECO:0000259" key="17">
    <source>
        <dbReference type="Pfam" id="PF00593"/>
    </source>
</evidence>
<dbReference type="SUPFAM" id="SSF49464">
    <property type="entry name" value="Carboxypeptidase regulatory domain-like"/>
    <property type="match status" value="1"/>
</dbReference>
<feature type="domain" description="TonB-dependent receptor plug" evidence="18">
    <location>
        <begin position="140"/>
        <end position="233"/>
    </location>
</feature>
<comment type="similarity">
    <text evidence="2 14 15">Belongs to the TonB-dependent receptor family.</text>
</comment>
<evidence type="ECO:0000256" key="3">
    <source>
        <dbReference type="ARBA" id="ARBA00022448"/>
    </source>
</evidence>
<evidence type="ECO:0000256" key="5">
    <source>
        <dbReference type="ARBA" id="ARBA00022496"/>
    </source>
</evidence>
<dbReference type="EMBL" id="CP032489">
    <property type="protein sequence ID" value="AYD46973.1"/>
    <property type="molecule type" value="Genomic_DNA"/>
</dbReference>
<evidence type="ECO:0000256" key="15">
    <source>
        <dbReference type="RuleBase" id="RU003357"/>
    </source>
</evidence>
<keyword evidence="9" id="KW-0406">Ion transport</keyword>
<dbReference type="InterPro" id="IPR037066">
    <property type="entry name" value="Plug_dom_sf"/>
</dbReference>
<dbReference type="InterPro" id="IPR036942">
    <property type="entry name" value="Beta-barrel_TonB_sf"/>
</dbReference>
<evidence type="ECO:0000256" key="4">
    <source>
        <dbReference type="ARBA" id="ARBA00022452"/>
    </source>
</evidence>